<dbReference type="Pfam" id="PF00001">
    <property type="entry name" value="7tm_1"/>
    <property type="match status" value="2"/>
</dbReference>
<evidence type="ECO:0000259" key="8">
    <source>
        <dbReference type="PROSITE" id="PS50262"/>
    </source>
</evidence>
<feature type="transmembrane region" description="Helical" evidence="7">
    <location>
        <begin position="240"/>
        <end position="260"/>
    </location>
</feature>
<dbReference type="Proteomes" id="UP001159427">
    <property type="component" value="Unassembled WGS sequence"/>
</dbReference>
<keyword evidence="6" id="KW-0297">G-protein coupled receptor</keyword>
<comment type="similarity">
    <text evidence="6">Belongs to the G-protein coupled receptor 1 family.</text>
</comment>
<dbReference type="CDD" id="cd00637">
    <property type="entry name" value="7tm_classA_rhodopsin-like"/>
    <property type="match status" value="1"/>
</dbReference>
<comment type="caution">
    <text evidence="9">The sequence shown here is derived from an EMBL/GenBank/DDBJ whole genome shotgun (WGS) entry which is preliminary data.</text>
</comment>
<organism evidence="9 10">
    <name type="scientific">Porites evermanni</name>
    <dbReference type="NCBI Taxonomy" id="104178"/>
    <lineage>
        <taxon>Eukaryota</taxon>
        <taxon>Metazoa</taxon>
        <taxon>Cnidaria</taxon>
        <taxon>Anthozoa</taxon>
        <taxon>Hexacorallia</taxon>
        <taxon>Scleractinia</taxon>
        <taxon>Fungiina</taxon>
        <taxon>Poritidae</taxon>
        <taxon>Porites</taxon>
    </lineage>
</organism>
<evidence type="ECO:0000313" key="10">
    <source>
        <dbReference type="Proteomes" id="UP001159427"/>
    </source>
</evidence>
<evidence type="ECO:0000256" key="4">
    <source>
        <dbReference type="ARBA" id="ARBA00022989"/>
    </source>
</evidence>
<protein>
    <recommendedName>
        <fullName evidence="8">G-protein coupled receptors family 1 profile domain-containing protein</fullName>
    </recommendedName>
</protein>
<feature type="transmembrane region" description="Helical" evidence="7">
    <location>
        <begin position="159"/>
        <end position="178"/>
    </location>
</feature>
<keyword evidence="10" id="KW-1185">Reference proteome</keyword>
<proteinExistence type="inferred from homology"/>
<feature type="transmembrane region" description="Helical" evidence="7">
    <location>
        <begin position="39"/>
        <end position="61"/>
    </location>
</feature>
<dbReference type="PROSITE" id="PS00237">
    <property type="entry name" value="G_PROTEIN_RECEP_F1_1"/>
    <property type="match status" value="1"/>
</dbReference>
<dbReference type="SUPFAM" id="SSF81321">
    <property type="entry name" value="Family A G protein-coupled receptor-like"/>
    <property type="match status" value="1"/>
</dbReference>
<keyword evidence="6" id="KW-0807">Transducer</keyword>
<keyword evidence="5 7" id="KW-0472">Membrane</keyword>
<evidence type="ECO:0000256" key="2">
    <source>
        <dbReference type="ARBA" id="ARBA00022475"/>
    </source>
</evidence>
<feature type="transmembrane region" description="Helical" evidence="7">
    <location>
        <begin position="272"/>
        <end position="293"/>
    </location>
</feature>
<dbReference type="PRINTS" id="PR00237">
    <property type="entry name" value="GPCRRHODOPSN"/>
</dbReference>
<dbReference type="PROSITE" id="PS50262">
    <property type="entry name" value="G_PROTEIN_RECEP_F1_2"/>
    <property type="match status" value="1"/>
</dbReference>
<keyword evidence="6" id="KW-0675">Receptor</keyword>
<feature type="transmembrane region" description="Helical" evidence="7">
    <location>
        <begin position="184"/>
        <end position="204"/>
    </location>
</feature>
<dbReference type="InterPro" id="IPR017452">
    <property type="entry name" value="GPCR_Rhodpsn_7TM"/>
</dbReference>
<keyword evidence="4 7" id="KW-1133">Transmembrane helix</keyword>
<accession>A0ABN8LEV3</accession>
<evidence type="ECO:0000256" key="6">
    <source>
        <dbReference type="RuleBase" id="RU000688"/>
    </source>
</evidence>
<evidence type="ECO:0000256" key="5">
    <source>
        <dbReference type="ARBA" id="ARBA00023136"/>
    </source>
</evidence>
<evidence type="ECO:0000313" key="9">
    <source>
        <dbReference type="EMBL" id="CAH3015619.1"/>
    </source>
</evidence>
<sequence>MEKISLAHSADKFCNRFKGYHYMSTAGNDPFKTGFIIDAILNVPFCIITTLANVLVIISIWRSYQLRTPANMLLIGLALSDLGVGLVVQPFFIAYLFSFAFHGADKFTCICAVGLNLTASCLSCVSFGTVTAISVERYLSLHLHLRYDEIFTVKRVRRFLVVLWLLGGLSPIILVFFVPEYKSHYFVVGIALCLLISTVAYVKIHRIVRSHLKQIEANDVRQREVSNHFGHRKKSAYNMFLVYCVLICCYAPYLVCLALGKITGYTKENWTAINFALTIVNINSTLNPIIYCYRMRDIRRAMFHTLYTTLRCNK</sequence>
<gene>
    <name evidence="9" type="ORF">PEVE_00019261</name>
</gene>
<reference evidence="9 10" key="1">
    <citation type="submission" date="2022-05" db="EMBL/GenBank/DDBJ databases">
        <authorList>
            <consortium name="Genoscope - CEA"/>
            <person name="William W."/>
        </authorList>
    </citation>
    <scope>NUCLEOTIDE SEQUENCE [LARGE SCALE GENOMIC DNA]</scope>
</reference>
<feature type="transmembrane region" description="Helical" evidence="7">
    <location>
        <begin position="117"/>
        <end position="139"/>
    </location>
</feature>
<feature type="domain" description="G-protein coupled receptors family 1 profile" evidence="8">
    <location>
        <begin position="52"/>
        <end position="291"/>
    </location>
</feature>
<dbReference type="InterPro" id="IPR000276">
    <property type="entry name" value="GPCR_Rhodpsn"/>
</dbReference>
<evidence type="ECO:0000256" key="7">
    <source>
        <dbReference type="SAM" id="Phobius"/>
    </source>
</evidence>
<dbReference type="PANTHER" id="PTHR22750">
    <property type="entry name" value="G-PROTEIN COUPLED RECEPTOR"/>
    <property type="match status" value="1"/>
</dbReference>
<dbReference type="EMBL" id="CALNXI010000026">
    <property type="protein sequence ID" value="CAH3015619.1"/>
    <property type="molecule type" value="Genomic_DNA"/>
</dbReference>
<feature type="transmembrane region" description="Helical" evidence="7">
    <location>
        <begin position="73"/>
        <end position="97"/>
    </location>
</feature>
<name>A0ABN8LEV3_9CNID</name>
<keyword evidence="3 6" id="KW-0812">Transmembrane</keyword>
<evidence type="ECO:0000256" key="1">
    <source>
        <dbReference type="ARBA" id="ARBA00004651"/>
    </source>
</evidence>
<comment type="subcellular location">
    <subcellularLocation>
        <location evidence="1">Cell membrane</location>
        <topology evidence="1">Multi-pass membrane protein</topology>
    </subcellularLocation>
</comment>
<evidence type="ECO:0000256" key="3">
    <source>
        <dbReference type="ARBA" id="ARBA00022692"/>
    </source>
</evidence>
<dbReference type="Gene3D" id="1.20.1070.10">
    <property type="entry name" value="Rhodopsin 7-helix transmembrane proteins"/>
    <property type="match status" value="1"/>
</dbReference>
<keyword evidence="2" id="KW-1003">Cell membrane</keyword>